<proteinExistence type="predicted"/>
<name>A0A4D6LVE3_VIGUN</name>
<evidence type="ECO:0000313" key="1">
    <source>
        <dbReference type="EMBL" id="QCD92902.1"/>
    </source>
</evidence>
<protein>
    <submittedName>
        <fullName evidence="1">Uncharacterized protein</fullName>
    </submittedName>
</protein>
<organism evidence="1 2">
    <name type="scientific">Vigna unguiculata</name>
    <name type="common">Cowpea</name>
    <dbReference type="NCBI Taxonomy" id="3917"/>
    <lineage>
        <taxon>Eukaryota</taxon>
        <taxon>Viridiplantae</taxon>
        <taxon>Streptophyta</taxon>
        <taxon>Embryophyta</taxon>
        <taxon>Tracheophyta</taxon>
        <taxon>Spermatophyta</taxon>
        <taxon>Magnoliopsida</taxon>
        <taxon>eudicotyledons</taxon>
        <taxon>Gunneridae</taxon>
        <taxon>Pentapetalae</taxon>
        <taxon>rosids</taxon>
        <taxon>fabids</taxon>
        <taxon>Fabales</taxon>
        <taxon>Fabaceae</taxon>
        <taxon>Papilionoideae</taxon>
        <taxon>50 kb inversion clade</taxon>
        <taxon>NPAAA clade</taxon>
        <taxon>indigoferoid/millettioid clade</taxon>
        <taxon>Phaseoleae</taxon>
        <taxon>Vigna</taxon>
    </lineage>
</organism>
<keyword evidence="2" id="KW-1185">Reference proteome</keyword>
<dbReference type="Proteomes" id="UP000501690">
    <property type="component" value="Linkage Group LG5"/>
</dbReference>
<sequence length="127" mass="13965">MKDDGWVKREKKRKEESGEERCESSWVCFEAVGFVESSVGVVANPFPVVGTVFLAQARLIEARPDLCVQTVAQATDVIPWTLLRGVHGGASSIGLNSTNLEVRVHGGAYTTGRNSTKIKWWCLTVRT</sequence>
<dbReference type="EMBL" id="CP039349">
    <property type="protein sequence ID" value="QCD92902.1"/>
    <property type="molecule type" value="Genomic_DNA"/>
</dbReference>
<gene>
    <name evidence="1" type="ORF">DEO72_LG5g971</name>
</gene>
<dbReference type="AlphaFoldDB" id="A0A4D6LVE3"/>
<accession>A0A4D6LVE3</accession>
<reference evidence="1 2" key="1">
    <citation type="submission" date="2019-04" db="EMBL/GenBank/DDBJ databases">
        <title>An improved genome assembly and genetic linkage map for asparagus bean, Vigna unguiculata ssp. sesquipedialis.</title>
        <authorList>
            <person name="Xia Q."/>
            <person name="Zhang R."/>
            <person name="Dong Y."/>
        </authorList>
    </citation>
    <scope>NUCLEOTIDE SEQUENCE [LARGE SCALE GENOMIC DNA]</scope>
    <source>
        <tissue evidence="1">Leaf</tissue>
    </source>
</reference>
<evidence type="ECO:0000313" key="2">
    <source>
        <dbReference type="Proteomes" id="UP000501690"/>
    </source>
</evidence>